<dbReference type="InterPro" id="IPR036413">
    <property type="entry name" value="YaeB-like_sf"/>
</dbReference>
<dbReference type="PROSITE" id="PS51668">
    <property type="entry name" value="TSAA_2"/>
    <property type="match status" value="1"/>
</dbReference>
<dbReference type="STRING" id="632292.Calhy_2323"/>
<protein>
    <recommendedName>
        <fullName evidence="3">TsaA-like domain-containing protein</fullName>
    </recommendedName>
</protein>
<dbReference type="PANTHER" id="PTHR12818">
    <property type="entry name" value="TRNA (ADENINE(37)-N6)-METHYLTRANSFERASE"/>
    <property type="match status" value="1"/>
</dbReference>
<dbReference type="AlphaFoldDB" id="E4Q8Q2"/>
<dbReference type="InterPro" id="IPR036414">
    <property type="entry name" value="YaeB_N_sf"/>
</dbReference>
<dbReference type="NCBIfam" id="TIGR00104">
    <property type="entry name" value="tRNA_TsaA"/>
    <property type="match status" value="1"/>
</dbReference>
<evidence type="ECO:0000313" key="4">
    <source>
        <dbReference type="EMBL" id="ADQ08026.1"/>
    </source>
</evidence>
<feature type="domain" description="TsaA-like" evidence="3">
    <location>
        <begin position="3"/>
        <end position="133"/>
    </location>
</feature>
<evidence type="ECO:0000256" key="2">
    <source>
        <dbReference type="ARBA" id="ARBA00033753"/>
    </source>
</evidence>
<gene>
    <name evidence="4" type="ordered locus">Calhy_2323</name>
</gene>
<dbReference type="Proteomes" id="UP000006890">
    <property type="component" value="Chromosome"/>
</dbReference>
<dbReference type="eggNOG" id="COG1720">
    <property type="taxonomic scope" value="Bacteria"/>
</dbReference>
<dbReference type="RefSeq" id="WP_013404167.1">
    <property type="nucleotide sequence ID" value="NC_014652.1"/>
</dbReference>
<accession>E4Q8Q2</accession>
<dbReference type="InterPro" id="IPR023370">
    <property type="entry name" value="TrmO-like_N"/>
</dbReference>
<dbReference type="HOGENOM" id="CLU_013458_2_0_9"/>
<name>E4Q8Q2_CALH1</name>
<dbReference type="PROSITE" id="PS01318">
    <property type="entry name" value="TSAA_1"/>
    <property type="match status" value="1"/>
</dbReference>
<evidence type="ECO:0000256" key="1">
    <source>
        <dbReference type="ARBA" id="ARBA00022691"/>
    </source>
</evidence>
<keyword evidence="5" id="KW-1185">Reference proteome</keyword>
<dbReference type="OrthoDB" id="9804309at2"/>
<comment type="similarity">
    <text evidence="2">Belongs to the tRNA methyltransferase O family.</text>
</comment>
<dbReference type="CDD" id="cd09281">
    <property type="entry name" value="UPF0066"/>
    <property type="match status" value="1"/>
</dbReference>
<dbReference type="InterPro" id="IPR040372">
    <property type="entry name" value="YaeB-like"/>
</dbReference>
<evidence type="ECO:0000259" key="3">
    <source>
        <dbReference type="PROSITE" id="PS51668"/>
    </source>
</evidence>
<reference evidence="4 5" key="2">
    <citation type="journal article" date="2011" name="J. Bacteriol.">
        <title>Complete genome sequences for the anaerobic, extremely thermophilic plant biomass-degrading bacteria Caldicellulosiruptor hydrothermalis, Caldicellulosiruptor kristjanssonii, Caldicellulosiruptor kronotskyensis, Caldicellulosiruptor owensenis, and Caldicellulosiruptor lactoaceticus.</title>
        <authorList>
            <person name="Blumer-Schuette S.E."/>
            <person name="Ozdemir I."/>
            <person name="Mistry D."/>
            <person name="Lucas S."/>
            <person name="Lapidus A."/>
            <person name="Cheng J.F."/>
            <person name="Goodwin L.A."/>
            <person name="Pitluck S."/>
            <person name="Land M.L."/>
            <person name="Hauser L.J."/>
            <person name="Woyke T."/>
            <person name="Mikhailova N."/>
            <person name="Pati A."/>
            <person name="Kyrpides N.C."/>
            <person name="Ivanova N."/>
            <person name="Detter J.C."/>
            <person name="Walston-Davenport K."/>
            <person name="Han S."/>
            <person name="Adams M.W."/>
            <person name="Kelly R.M."/>
        </authorList>
    </citation>
    <scope>NUCLEOTIDE SEQUENCE [LARGE SCALE GENOMIC DNA]</scope>
    <source>
        <strain evidence="5">DSM 18901 / VKM B-2411 / 108</strain>
    </source>
</reference>
<dbReference type="Pfam" id="PF01980">
    <property type="entry name" value="TrmO_N"/>
    <property type="match status" value="1"/>
</dbReference>
<evidence type="ECO:0000313" key="5">
    <source>
        <dbReference type="Proteomes" id="UP000006890"/>
    </source>
</evidence>
<keyword evidence="1" id="KW-0949">S-adenosyl-L-methionine</keyword>
<dbReference type="PANTHER" id="PTHR12818:SF0">
    <property type="entry name" value="TRNA (ADENINE(37)-N6)-METHYLTRANSFERASE"/>
    <property type="match status" value="1"/>
</dbReference>
<dbReference type="KEGG" id="chd:Calhy_2323"/>
<sequence>MELVKIGIIYSPYKTKEEAPRQGADSEEVCYIEIFENYIDGLKDIEEAKYLIVLYWGHQSNRETLITKTPFSDVPKGVFACRSPNRPNPILFDIAELIDRKGNVLVVKGLDAIDGSPVIDIKPYYERIDIPKEVRSKILEPQDGKELR</sequence>
<dbReference type="EMBL" id="CP002219">
    <property type="protein sequence ID" value="ADQ08026.1"/>
    <property type="molecule type" value="Genomic_DNA"/>
</dbReference>
<reference key="1">
    <citation type="submission" date="2010-09" db="EMBL/GenBank/DDBJ databases">
        <title>Complete sequence of Caldicellulosiruptor hydrothermalis 108.</title>
        <authorList>
            <consortium name="US DOE Joint Genome Institute"/>
            <person name="Lucas S."/>
            <person name="Copeland A."/>
            <person name="Lapidus A."/>
            <person name="Cheng J.-F."/>
            <person name="Bruce D."/>
            <person name="Goodwin L."/>
            <person name="Pitluck S."/>
            <person name="Davenport K."/>
            <person name="Detter J.C."/>
            <person name="Han C."/>
            <person name="Tapia R."/>
            <person name="Land M."/>
            <person name="Hauser L."/>
            <person name="Chang Y.-J."/>
            <person name="Jeffries C."/>
            <person name="Kyrpides N."/>
            <person name="Ivanova N."/>
            <person name="Mikhailova N."/>
            <person name="Blumer-Schuette S.E."/>
            <person name="Kelly R.M."/>
            <person name="Woyke T."/>
        </authorList>
    </citation>
    <scope>NUCLEOTIDE SEQUENCE</scope>
    <source>
        <strain>108</strain>
    </source>
</reference>
<dbReference type="SUPFAM" id="SSF118196">
    <property type="entry name" value="YaeB-like"/>
    <property type="match status" value="1"/>
</dbReference>
<organism evidence="4 5">
    <name type="scientific">Caldicellulosiruptor hydrothermalis (strain DSM 18901 / VKM B-2411 / 108)</name>
    <dbReference type="NCBI Taxonomy" id="632292"/>
    <lineage>
        <taxon>Bacteria</taxon>
        <taxon>Bacillati</taxon>
        <taxon>Bacillota</taxon>
        <taxon>Bacillota incertae sedis</taxon>
        <taxon>Caldicellulosiruptorales</taxon>
        <taxon>Caldicellulosiruptoraceae</taxon>
        <taxon>Caldicellulosiruptor</taxon>
    </lineage>
</organism>
<dbReference type="InterPro" id="IPR023368">
    <property type="entry name" value="UPF0066_cons_site"/>
</dbReference>
<dbReference type="Gene3D" id="2.40.30.70">
    <property type="entry name" value="YaeB-like"/>
    <property type="match status" value="1"/>
</dbReference>
<proteinExistence type="inferred from homology"/>